<reference evidence="2" key="1">
    <citation type="submission" date="2016-10" db="EMBL/GenBank/DDBJ databases">
        <authorList>
            <person name="Varghese N."/>
            <person name="Submissions S."/>
        </authorList>
    </citation>
    <scope>NUCLEOTIDE SEQUENCE [LARGE SCALE GENOMIC DNA]</scope>
    <source>
        <strain evidence="2">OR362-8,ATCC BAA-1266,JCM 13504</strain>
    </source>
</reference>
<accession>A0A1I5ZPE4</accession>
<evidence type="ECO:0000313" key="1">
    <source>
        <dbReference type="EMBL" id="SFQ58213.1"/>
    </source>
</evidence>
<dbReference type="STRING" id="1227077.SAMN04515668_3082"/>
<evidence type="ECO:0008006" key="3">
    <source>
        <dbReference type="Google" id="ProtNLM"/>
    </source>
</evidence>
<dbReference type="InterPro" id="IPR024524">
    <property type="entry name" value="DUF3800"/>
</dbReference>
<dbReference type="Proteomes" id="UP000199029">
    <property type="component" value="Unassembled WGS sequence"/>
</dbReference>
<dbReference type="EMBL" id="FOXS01000004">
    <property type="protein sequence ID" value="SFQ58213.1"/>
    <property type="molecule type" value="Genomic_DNA"/>
</dbReference>
<proteinExistence type="predicted"/>
<evidence type="ECO:0000313" key="2">
    <source>
        <dbReference type="Proteomes" id="UP000199029"/>
    </source>
</evidence>
<keyword evidence="2" id="KW-1185">Reference proteome</keyword>
<dbReference type="AlphaFoldDB" id="A0A1I5ZPE4"/>
<dbReference type="Pfam" id="PF12686">
    <property type="entry name" value="DUF3800"/>
    <property type="match status" value="1"/>
</dbReference>
<organism evidence="1 2">
    <name type="scientific">Hymenobacter arizonensis</name>
    <name type="common">Siccationidurans arizonensis</name>
    <dbReference type="NCBI Taxonomy" id="1227077"/>
    <lineage>
        <taxon>Bacteria</taxon>
        <taxon>Pseudomonadati</taxon>
        <taxon>Bacteroidota</taxon>
        <taxon>Cytophagia</taxon>
        <taxon>Cytophagales</taxon>
        <taxon>Hymenobacteraceae</taxon>
        <taxon>Hymenobacter</taxon>
    </lineage>
</organism>
<protein>
    <recommendedName>
        <fullName evidence="3">DUF3800 domain-containing protein</fullName>
    </recommendedName>
</protein>
<name>A0A1I5ZPE4_HYMAR</name>
<dbReference type="RefSeq" id="WP_092675321.1">
    <property type="nucleotide sequence ID" value="NZ_FOXS01000004.1"/>
</dbReference>
<gene>
    <name evidence="1" type="ORF">SAMN04515668_3082</name>
</gene>
<sequence>MYLLYADESGDTGLVASPTKYFILSGLVVHETRWRAFLDDIVAFRRHLRATKGLKLREEIHAAPFITNPGPLVRIKRNDQLDILKQCLDFLGNRSDISLCTVVVNKTTKSVGYDVFESAWQALIQRFDNTMRNRTTPALLPTSAGWCCPTTPTAANSLPSCDACGTTIPCPTTLLTKPKARDTATWRYNP</sequence>
<dbReference type="OrthoDB" id="2680392at2"/>